<accession>A0ABS1J3B3</accession>
<keyword evidence="3" id="KW-1185">Reference proteome</keyword>
<evidence type="ECO:0000313" key="3">
    <source>
        <dbReference type="Proteomes" id="UP000604730"/>
    </source>
</evidence>
<sequence>MDRAVNIITYAGVLLLTLGALTAIWGGLVGLKIAGSGAVLIFTAMALSYCNEEIKLEKEE</sequence>
<dbReference type="EMBL" id="JAEPRJ010000001">
    <property type="protein sequence ID" value="MBK5898640.1"/>
    <property type="molecule type" value="Genomic_DNA"/>
</dbReference>
<evidence type="ECO:0000256" key="1">
    <source>
        <dbReference type="SAM" id="Phobius"/>
    </source>
</evidence>
<gene>
    <name evidence="2" type="ORF">JJN12_12805</name>
</gene>
<dbReference type="RefSeq" id="WP_208430044.1">
    <property type="nucleotide sequence ID" value="NZ_JAEPRJ010000001.1"/>
</dbReference>
<feature type="transmembrane region" description="Helical" evidence="1">
    <location>
        <begin position="7"/>
        <end position="27"/>
    </location>
</feature>
<name>A0ABS1J3B3_9FIRM</name>
<reference evidence="2 3" key="1">
    <citation type="submission" date="2021-01" db="EMBL/GenBank/DDBJ databases">
        <title>Isolation and description of Catonella massiliensis sp. nov., a novel Catonella species, isolated from a stable periodontitis subject.</title>
        <authorList>
            <person name="Antezack A."/>
            <person name="Boxberger M."/>
            <person name="La Scola B."/>
            <person name="Monnet-Corti V."/>
        </authorList>
    </citation>
    <scope>NUCLEOTIDE SEQUENCE [LARGE SCALE GENOMIC DNA]</scope>
    <source>
        <strain evidence="2 3">Marseille-Q4567</strain>
    </source>
</reference>
<organism evidence="2 3">
    <name type="scientific">Catonella massiliensis</name>
    <dbReference type="NCBI Taxonomy" id="2799636"/>
    <lineage>
        <taxon>Bacteria</taxon>
        <taxon>Bacillati</taxon>
        <taxon>Bacillota</taxon>
        <taxon>Clostridia</taxon>
        <taxon>Lachnospirales</taxon>
        <taxon>Lachnospiraceae</taxon>
        <taxon>Catonella</taxon>
    </lineage>
</organism>
<comment type="caution">
    <text evidence="2">The sequence shown here is derived from an EMBL/GenBank/DDBJ whole genome shotgun (WGS) entry which is preliminary data.</text>
</comment>
<protein>
    <submittedName>
        <fullName evidence="2">Uncharacterized protein</fullName>
    </submittedName>
</protein>
<keyword evidence="1" id="KW-1133">Transmembrane helix</keyword>
<dbReference type="Proteomes" id="UP000604730">
    <property type="component" value="Unassembled WGS sequence"/>
</dbReference>
<keyword evidence="1" id="KW-0472">Membrane</keyword>
<evidence type="ECO:0000313" key="2">
    <source>
        <dbReference type="EMBL" id="MBK5898640.1"/>
    </source>
</evidence>
<feature type="transmembrane region" description="Helical" evidence="1">
    <location>
        <begin position="33"/>
        <end position="50"/>
    </location>
</feature>
<keyword evidence="1" id="KW-0812">Transmembrane</keyword>
<proteinExistence type="predicted"/>